<feature type="domain" description="Helix-turn-helix" evidence="2">
    <location>
        <begin position="11"/>
        <end position="55"/>
    </location>
</feature>
<protein>
    <submittedName>
        <fullName evidence="3">Helix-turn-helix domain-containing protein</fullName>
    </submittedName>
</protein>
<dbReference type="Proteomes" id="UP001589867">
    <property type="component" value="Unassembled WGS sequence"/>
</dbReference>
<evidence type="ECO:0000313" key="4">
    <source>
        <dbReference type="Proteomes" id="UP001589867"/>
    </source>
</evidence>
<name>A0ABV6LYA8_9ACTN</name>
<evidence type="ECO:0000256" key="1">
    <source>
        <dbReference type="SAM" id="MobiDB-lite"/>
    </source>
</evidence>
<organism evidence="3 4">
    <name type="scientific">Phytohabitans kaempferiae</name>
    <dbReference type="NCBI Taxonomy" id="1620943"/>
    <lineage>
        <taxon>Bacteria</taxon>
        <taxon>Bacillati</taxon>
        <taxon>Actinomycetota</taxon>
        <taxon>Actinomycetes</taxon>
        <taxon>Micromonosporales</taxon>
        <taxon>Micromonosporaceae</taxon>
    </lineage>
</organism>
<accession>A0ABV6LYA8</accession>
<comment type="caution">
    <text evidence="3">The sequence shown here is derived from an EMBL/GenBank/DDBJ whole genome shotgun (WGS) entry which is preliminary data.</text>
</comment>
<dbReference type="Pfam" id="PF12728">
    <property type="entry name" value="HTH_17"/>
    <property type="match status" value="1"/>
</dbReference>
<proteinExistence type="predicted"/>
<evidence type="ECO:0000259" key="2">
    <source>
        <dbReference type="Pfam" id="PF12728"/>
    </source>
</evidence>
<gene>
    <name evidence="3" type="ORF">ACFFIA_06205</name>
</gene>
<sequence>MTGTTPPGDCFYRPAEVARKLRCSEWWVREQARRRRIPYRWIGGSYLFTDEDIAEISRLFKVEPTASVPVIPAPRRSPEQPSSVEIAAESSRPSGRLTARVPRRARASATQEHREGR</sequence>
<evidence type="ECO:0000313" key="3">
    <source>
        <dbReference type="EMBL" id="MFC0527248.1"/>
    </source>
</evidence>
<feature type="region of interest" description="Disordered" evidence="1">
    <location>
        <begin position="71"/>
        <end position="117"/>
    </location>
</feature>
<dbReference type="EMBL" id="JBHLUH010000007">
    <property type="protein sequence ID" value="MFC0527248.1"/>
    <property type="molecule type" value="Genomic_DNA"/>
</dbReference>
<reference evidence="3 4" key="1">
    <citation type="submission" date="2024-09" db="EMBL/GenBank/DDBJ databases">
        <authorList>
            <person name="Sun Q."/>
            <person name="Mori K."/>
        </authorList>
    </citation>
    <scope>NUCLEOTIDE SEQUENCE [LARGE SCALE GENOMIC DNA]</scope>
    <source>
        <strain evidence="3 4">TBRC 3947</strain>
    </source>
</reference>
<dbReference type="RefSeq" id="WP_377246782.1">
    <property type="nucleotide sequence ID" value="NZ_JBHLUH010000007.1"/>
</dbReference>
<dbReference type="InterPro" id="IPR041657">
    <property type="entry name" value="HTH_17"/>
</dbReference>
<keyword evidence="4" id="KW-1185">Reference proteome</keyword>